<evidence type="ECO:0000313" key="4">
    <source>
        <dbReference type="Proteomes" id="UP000190888"/>
    </source>
</evidence>
<sequence length="115" mass="13014">MIKPVSIQEPLLHYNWGDGCDGWTLVEEPSLSVKRERMPAGTAEALHYHQQAQQFFYILSGTATFEISGERIQVNEQQGLHIQAGLLHRILNETNQPLEFILSSQPSTKGDRINL</sequence>
<dbReference type="InterPro" id="IPR013096">
    <property type="entry name" value="Cupin_2"/>
</dbReference>
<dbReference type="GO" id="GO:0016853">
    <property type="term" value="F:isomerase activity"/>
    <property type="evidence" value="ECO:0007669"/>
    <property type="project" value="UniProtKB-KW"/>
</dbReference>
<dbReference type="Proteomes" id="UP000190888">
    <property type="component" value="Unassembled WGS sequence"/>
</dbReference>
<dbReference type="SUPFAM" id="SSF51182">
    <property type="entry name" value="RmlC-like cupins"/>
    <property type="match status" value="1"/>
</dbReference>
<name>A0A1T4LZ42_9BACT</name>
<dbReference type="GO" id="GO:0046872">
    <property type="term" value="F:metal ion binding"/>
    <property type="evidence" value="ECO:0007669"/>
    <property type="project" value="UniProtKB-KW"/>
</dbReference>
<protein>
    <submittedName>
        <fullName evidence="3">Mannose-6-phosphate isomerase, cupin superfamily</fullName>
    </submittedName>
</protein>
<evidence type="ECO:0000259" key="2">
    <source>
        <dbReference type="Pfam" id="PF07883"/>
    </source>
</evidence>
<reference evidence="3 4" key="1">
    <citation type="submission" date="2017-02" db="EMBL/GenBank/DDBJ databases">
        <authorList>
            <person name="Peterson S.W."/>
        </authorList>
    </citation>
    <scope>NUCLEOTIDE SEQUENCE [LARGE SCALE GENOMIC DNA]</scope>
    <source>
        <strain evidence="3 4">DSM 22335</strain>
    </source>
</reference>
<keyword evidence="4" id="KW-1185">Reference proteome</keyword>
<keyword evidence="1" id="KW-0479">Metal-binding</keyword>
<dbReference type="AlphaFoldDB" id="A0A1T4LZ42"/>
<dbReference type="PANTHER" id="PTHR35848">
    <property type="entry name" value="OXALATE-BINDING PROTEIN"/>
    <property type="match status" value="1"/>
</dbReference>
<dbReference type="RefSeq" id="WP_217698793.1">
    <property type="nucleotide sequence ID" value="NZ_FUWH01000003.1"/>
</dbReference>
<organism evidence="3 4">
    <name type="scientific">Sediminibacterium ginsengisoli</name>
    <dbReference type="NCBI Taxonomy" id="413434"/>
    <lineage>
        <taxon>Bacteria</taxon>
        <taxon>Pseudomonadati</taxon>
        <taxon>Bacteroidota</taxon>
        <taxon>Chitinophagia</taxon>
        <taxon>Chitinophagales</taxon>
        <taxon>Chitinophagaceae</taxon>
        <taxon>Sediminibacterium</taxon>
    </lineage>
</organism>
<evidence type="ECO:0000313" key="3">
    <source>
        <dbReference type="EMBL" id="SJZ60009.1"/>
    </source>
</evidence>
<dbReference type="Pfam" id="PF07883">
    <property type="entry name" value="Cupin_2"/>
    <property type="match status" value="1"/>
</dbReference>
<keyword evidence="3" id="KW-0413">Isomerase</keyword>
<dbReference type="STRING" id="413434.SAMN04488132_10373"/>
<dbReference type="InterPro" id="IPR051610">
    <property type="entry name" value="GPI/OXD"/>
</dbReference>
<evidence type="ECO:0000256" key="1">
    <source>
        <dbReference type="ARBA" id="ARBA00022723"/>
    </source>
</evidence>
<dbReference type="InterPro" id="IPR014710">
    <property type="entry name" value="RmlC-like_jellyroll"/>
</dbReference>
<proteinExistence type="predicted"/>
<dbReference type="InterPro" id="IPR011051">
    <property type="entry name" value="RmlC_Cupin_sf"/>
</dbReference>
<accession>A0A1T4LZ42</accession>
<dbReference type="PANTHER" id="PTHR35848:SF9">
    <property type="entry name" value="SLL1358 PROTEIN"/>
    <property type="match status" value="1"/>
</dbReference>
<dbReference type="Gene3D" id="2.60.120.10">
    <property type="entry name" value="Jelly Rolls"/>
    <property type="match status" value="1"/>
</dbReference>
<feature type="domain" description="Cupin type-2" evidence="2">
    <location>
        <begin position="36"/>
        <end position="101"/>
    </location>
</feature>
<dbReference type="EMBL" id="FUWH01000003">
    <property type="protein sequence ID" value="SJZ60009.1"/>
    <property type="molecule type" value="Genomic_DNA"/>
</dbReference>
<gene>
    <name evidence="3" type="ORF">SAMN04488132_10373</name>
</gene>